<dbReference type="CDD" id="cd16030">
    <property type="entry name" value="iduronate-2-sulfatase"/>
    <property type="match status" value="1"/>
</dbReference>
<keyword evidence="6" id="KW-0106">Calcium</keyword>
<keyword evidence="10" id="KW-1185">Reference proteome</keyword>
<keyword evidence="3" id="KW-0479">Metal-binding</keyword>
<accession>A0ABW0KQ62</accession>
<evidence type="ECO:0000256" key="1">
    <source>
        <dbReference type="ARBA" id="ARBA00001913"/>
    </source>
</evidence>
<comment type="cofactor">
    <cofactor evidence="1">
        <name>Ca(2+)</name>
        <dbReference type="ChEBI" id="CHEBI:29108"/>
    </cofactor>
</comment>
<evidence type="ECO:0000259" key="8">
    <source>
        <dbReference type="Pfam" id="PF00884"/>
    </source>
</evidence>
<name>A0ABW0KQ62_9BACT</name>
<keyword evidence="4 7" id="KW-0732">Signal</keyword>
<evidence type="ECO:0000256" key="3">
    <source>
        <dbReference type="ARBA" id="ARBA00022723"/>
    </source>
</evidence>
<dbReference type="RefSeq" id="WP_377165140.1">
    <property type="nucleotide sequence ID" value="NZ_JBHSMQ010000002.1"/>
</dbReference>
<dbReference type="InterPro" id="IPR017850">
    <property type="entry name" value="Alkaline_phosphatase_core_sf"/>
</dbReference>
<dbReference type="EMBL" id="JBHSMQ010000002">
    <property type="protein sequence ID" value="MFC5454747.1"/>
    <property type="molecule type" value="Genomic_DNA"/>
</dbReference>
<protein>
    <submittedName>
        <fullName evidence="9">Sulfatase</fullName>
    </submittedName>
</protein>
<dbReference type="InterPro" id="IPR000917">
    <property type="entry name" value="Sulfatase_N"/>
</dbReference>
<evidence type="ECO:0000256" key="7">
    <source>
        <dbReference type="SAM" id="SignalP"/>
    </source>
</evidence>
<dbReference type="Proteomes" id="UP001596052">
    <property type="component" value="Unassembled WGS sequence"/>
</dbReference>
<evidence type="ECO:0000256" key="5">
    <source>
        <dbReference type="ARBA" id="ARBA00022801"/>
    </source>
</evidence>
<evidence type="ECO:0000313" key="10">
    <source>
        <dbReference type="Proteomes" id="UP001596052"/>
    </source>
</evidence>
<feature type="domain" description="Sulfatase N-terminal" evidence="8">
    <location>
        <begin position="21"/>
        <end position="375"/>
    </location>
</feature>
<keyword evidence="5" id="KW-0378">Hydrolase</keyword>
<dbReference type="InterPro" id="IPR035874">
    <property type="entry name" value="IDS"/>
</dbReference>
<gene>
    <name evidence="9" type="ORF">ACFQDI_07785</name>
</gene>
<evidence type="ECO:0000313" key="9">
    <source>
        <dbReference type="EMBL" id="MFC5454747.1"/>
    </source>
</evidence>
<proteinExistence type="inferred from homology"/>
<dbReference type="Gene3D" id="3.40.720.10">
    <property type="entry name" value="Alkaline Phosphatase, subunit A"/>
    <property type="match status" value="1"/>
</dbReference>
<evidence type="ECO:0000256" key="4">
    <source>
        <dbReference type="ARBA" id="ARBA00022729"/>
    </source>
</evidence>
<evidence type="ECO:0000256" key="6">
    <source>
        <dbReference type="ARBA" id="ARBA00022837"/>
    </source>
</evidence>
<sequence length="488" mass="54841">MKFILPLLILSLSTLAAADFNVLFIMADDLRPELGCYGAKHIHSPNIDKLAAQGTLFERAYCQVAVCNPSRASLLGGVRPDTTGVLDNQHFLRPQLPDIVTLPQHFKNNGWHTLSLGKIFHHSEREPGDDPQSWSEPSWYHSLPDRSWFNKETDEKLKAIKKLPADKRPKLVRGPPYEAASEPDEVYSDAKIAAKVIETLQRLKAIDKPFFLGVGFHKPHLPFTCPQKYWDMYPADTIKLPDNYQPSPDVPAPALHNWYELRSYGDVPAAGGIPNEMALNLIRGYRACTSFVDAQIGRVLDELDRLGLREKTIVVLLGDHGYHLGENGIFTKMTNFELGTHAPLIVSAPGQKPGQRTRGFVEFVDIYPTLAELCGLRLPPHLEGTSFAALLTNPEQQWKAAAFSQYLRPGKEKFMGRSVRTDRWRYTEWRNMKHEVVGTELYDETADPQENHNLAKETACAEIFDALAKQLHEGPKKMTSATAKTQSP</sequence>
<dbReference type="Pfam" id="PF00884">
    <property type="entry name" value="Sulfatase"/>
    <property type="match status" value="1"/>
</dbReference>
<reference evidence="10" key="1">
    <citation type="journal article" date="2019" name="Int. J. Syst. Evol. Microbiol.">
        <title>The Global Catalogue of Microorganisms (GCM) 10K type strain sequencing project: providing services to taxonomists for standard genome sequencing and annotation.</title>
        <authorList>
            <consortium name="The Broad Institute Genomics Platform"/>
            <consortium name="The Broad Institute Genome Sequencing Center for Infectious Disease"/>
            <person name="Wu L."/>
            <person name="Ma J."/>
        </authorList>
    </citation>
    <scope>NUCLEOTIDE SEQUENCE [LARGE SCALE GENOMIC DNA]</scope>
    <source>
        <strain evidence="10">CGMCC 4.1469</strain>
    </source>
</reference>
<feature type="signal peptide" evidence="7">
    <location>
        <begin position="1"/>
        <end position="18"/>
    </location>
</feature>
<dbReference type="PANTHER" id="PTHR45953:SF1">
    <property type="entry name" value="IDURONATE 2-SULFATASE"/>
    <property type="match status" value="1"/>
</dbReference>
<dbReference type="PANTHER" id="PTHR45953">
    <property type="entry name" value="IDURONATE 2-SULFATASE"/>
    <property type="match status" value="1"/>
</dbReference>
<dbReference type="SUPFAM" id="SSF53649">
    <property type="entry name" value="Alkaline phosphatase-like"/>
    <property type="match status" value="1"/>
</dbReference>
<organism evidence="9 10">
    <name type="scientific">Prosthecobacter fluviatilis</name>
    <dbReference type="NCBI Taxonomy" id="445931"/>
    <lineage>
        <taxon>Bacteria</taxon>
        <taxon>Pseudomonadati</taxon>
        <taxon>Verrucomicrobiota</taxon>
        <taxon>Verrucomicrobiia</taxon>
        <taxon>Verrucomicrobiales</taxon>
        <taxon>Verrucomicrobiaceae</taxon>
        <taxon>Prosthecobacter</taxon>
    </lineage>
</organism>
<feature type="chain" id="PRO_5046792447" evidence="7">
    <location>
        <begin position="19"/>
        <end position="488"/>
    </location>
</feature>
<comment type="similarity">
    <text evidence="2">Belongs to the sulfatase family.</text>
</comment>
<evidence type="ECO:0000256" key="2">
    <source>
        <dbReference type="ARBA" id="ARBA00008779"/>
    </source>
</evidence>
<comment type="caution">
    <text evidence="9">The sequence shown here is derived from an EMBL/GenBank/DDBJ whole genome shotgun (WGS) entry which is preliminary data.</text>
</comment>